<keyword evidence="6" id="KW-0274">FAD</keyword>
<dbReference type="Pfam" id="PF00205">
    <property type="entry name" value="TPP_enzyme_M"/>
    <property type="match status" value="1"/>
</dbReference>
<feature type="transmembrane region" description="Helical" evidence="11">
    <location>
        <begin position="443"/>
        <end position="464"/>
    </location>
</feature>
<comment type="caution">
    <text evidence="15">The sequence shown here is derived from an EMBL/GenBank/DDBJ whole genome shotgun (WGS) entry which is preliminary data.</text>
</comment>
<dbReference type="SUPFAM" id="SSF52467">
    <property type="entry name" value="DHS-like NAD/FAD-binding domain"/>
    <property type="match status" value="1"/>
</dbReference>
<evidence type="ECO:0000256" key="8">
    <source>
        <dbReference type="ARBA" id="ARBA00023304"/>
    </source>
</evidence>
<evidence type="ECO:0000313" key="16">
    <source>
        <dbReference type="Proteomes" id="UP000031364"/>
    </source>
</evidence>
<dbReference type="Gene3D" id="3.40.50.970">
    <property type="match status" value="2"/>
</dbReference>
<feature type="domain" description="Thiamine pyrophosphate enzyme TPP-binding" evidence="13">
    <location>
        <begin position="423"/>
        <end position="571"/>
    </location>
</feature>
<dbReference type="InterPro" id="IPR045229">
    <property type="entry name" value="TPP_enz"/>
</dbReference>
<accession>A0ABR4ZKB0</accession>
<keyword evidence="16" id="KW-1185">Reference proteome</keyword>
<evidence type="ECO:0000256" key="1">
    <source>
        <dbReference type="ARBA" id="ARBA00004974"/>
    </source>
</evidence>
<keyword evidence="8" id="KW-0028">Amino-acid biosynthesis</keyword>
<dbReference type="EC" id="2.2.1.6" evidence="4"/>
<keyword evidence="11" id="KW-0812">Transmembrane</keyword>
<keyword evidence="8" id="KW-0100">Branched-chain amino acid biosynthesis</keyword>
<comment type="pathway">
    <text evidence="2">Amino-acid biosynthesis; L-valine biosynthesis; L-valine from pyruvate: step 1/4.</text>
</comment>
<dbReference type="InterPro" id="IPR012001">
    <property type="entry name" value="Thiamin_PyroP_enz_TPP-bd_dom"/>
</dbReference>
<keyword evidence="5" id="KW-0285">Flavoprotein</keyword>
<dbReference type="InterPro" id="IPR029035">
    <property type="entry name" value="DHS-like_NAD/FAD-binding_dom"/>
</dbReference>
<dbReference type="InterPro" id="IPR011766">
    <property type="entry name" value="TPP_enzyme_TPP-bd"/>
</dbReference>
<dbReference type="InterPro" id="IPR012000">
    <property type="entry name" value="Thiamin_PyroP_enz_cen_dom"/>
</dbReference>
<dbReference type="Proteomes" id="UP000031364">
    <property type="component" value="Unassembled WGS sequence"/>
</dbReference>
<dbReference type="Pfam" id="PF02776">
    <property type="entry name" value="TPP_enzyme_N"/>
    <property type="match status" value="1"/>
</dbReference>
<keyword evidence="11" id="KW-1133">Transmembrane helix</keyword>
<evidence type="ECO:0000256" key="3">
    <source>
        <dbReference type="ARBA" id="ARBA00007812"/>
    </source>
</evidence>
<dbReference type="CDD" id="cd00568">
    <property type="entry name" value="TPP_enzymes"/>
    <property type="match status" value="1"/>
</dbReference>
<dbReference type="Gene3D" id="3.40.50.1220">
    <property type="entry name" value="TPP-binding domain"/>
    <property type="match status" value="1"/>
</dbReference>
<evidence type="ECO:0000256" key="6">
    <source>
        <dbReference type="ARBA" id="ARBA00022827"/>
    </source>
</evidence>
<dbReference type="CDD" id="cd07035">
    <property type="entry name" value="TPP_PYR_POX_like"/>
    <property type="match status" value="1"/>
</dbReference>
<evidence type="ECO:0000259" key="14">
    <source>
        <dbReference type="Pfam" id="PF02776"/>
    </source>
</evidence>
<comment type="similarity">
    <text evidence="3 10">Belongs to the TPP enzyme family.</text>
</comment>
<keyword evidence="11" id="KW-0472">Membrane</keyword>
<evidence type="ECO:0000259" key="12">
    <source>
        <dbReference type="Pfam" id="PF00205"/>
    </source>
</evidence>
<organism evidence="15 16">
    <name type="scientific">Nocardia vulneris</name>
    <dbReference type="NCBI Taxonomy" id="1141657"/>
    <lineage>
        <taxon>Bacteria</taxon>
        <taxon>Bacillati</taxon>
        <taxon>Actinomycetota</taxon>
        <taxon>Actinomycetes</taxon>
        <taxon>Mycobacteriales</taxon>
        <taxon>Nocardiaceae</taxon>
        <taxon>Nocardia</taxon>
    </lineage>
</organism>
<evidence type="ECO:0000256" key="5">
    <source>
        <dbReference type="ARBA" id="ARBA00022630"/>
    </source>
</evidence>
<proteinExistence type="inferred from homology"/>
<sequence>MNGVAVECRKTVADRIIELIAAHTDHVFGVGGANIEDVYDALHRSPAPLTGVVAKHEFGAATMADGYARTTGRLGVVVATSGGGALNLVAALGESFDSRIPVLALVGQPPRPLEGHGAFQDTGGGHGRIDAERLFGTVARVCLRLDRAEDVTEVVARAIEAAQAGGPAVLLLPKDIQAQQAPGEETWPIGPGPRPLDLVGGEPYGNGARRGRGGVQLAGALDSEPKGDCREGAAQRGQARRVDGAGRAGVWRTVIIAGPEVARADAREELHAAAVALGAAVAVTPDAKDVFPNGHAHFAGIAGSMGHPRVAELLAAAELCVVVGTPLPVLARAGLEAALAACPRVWHIGTDRAFVRTDAWLCGPLRTRLAELAASAATDATAREPIMPAPLRVPQAAGPGVRYRDAVDAIAARLTPGTDVVVDAGNTGAAAVHHLPVPPGGRFVIALGMGGMGYAFGAGIGSALGRRRRTFVLAGDGAYFMHGHEVHTAVEYHAPVTFVIFNNNAHAMCVTREQLYYSGDYTYNRFGPARIGAAVAAMFPHLPAHCADTRAEFEAALDATATATGPVFLEIRCDPDEIPPFAPFLKELYA</sequence>
<evidence type="ECO:0000313" key="15">
    <source>
        <dbReference type="EMBL" id="KIA65847.1"/>
    </source>
</evidence>
<evidence type="ECO:0000256" key="2">
    <source>
        <dbReference type="ARBA" id="ARBA00005025"/>
    </source>
</evidence>
<dbReference type="Pfam" id="PF02775">
    <property type="entry name" value="TPP_enzyme_C"/>
    <property type="match status" value="1"/>
</dbReference>
<comment type="pathway">
    <text evidence="1">Amino-acid biosynthesis; L-isoleucine biosynthesis; L-isoleucine from 2-oxobutanoate: step 1/4.</text>
</comment>
<dbReference type="PANTHER" id="PTHR18968:SF13">
    <property type="entry name" value="ACETOLACTATE SYNTHASE CATALYTIC SUBUNIT, MITOCHONDRIAL"/>
    <property type="match status" value="1"/>
</dbReference>
<name>A0ABR4ZKB0_9NOCA</name>
<dbReference type="InterPro" id="IPR029061">
    <property type="entry name" value="THDP-binding"/>
</dbReference>
<evidence type="ECO:0000259" key="13">
    <source>
        <dbReference type="Pfam" id="PF02775"/>
    </source>
</evidence>
<protein>
    <recommendedName>
        <fullName evidence="4">acetolactate synthase</fullName>
        <ecNumber evidence="4">2.2.1.6</ecNumber>
    </recommendedName>
</protein>
<evidence type="ECO:0000256" key="11">
    <source>
        <dbReference type="SAM" id="Phobius"/>
    </source>
</evidence>
<reference evidence="15 16" key="1">
    <citation type="journal article" date="2014" name="Int. J. Syst. Evol. Microbiol.">
        <title>Nocardia vulneris sp. nov., isolated from wounds of human patients in North America.</title>
        <authorList>
            <person name="Lasker B.A."/>
            <person name="Bell M."/>
            <person name="Klenk H.P."/>
            <person name="Sproer C."/>
            <person name="Schumann C."/>
            <person name="Schumann P."/>
            <person name="Brown J.M."/>
        </authorList>
    </citation>
    <scope>NUCLEOTIDE SEQUENCE [LARGE SCALE GENOMIC DNA]</scope>
    <source>
        <strain evidence="15 16">W9851</strain>
    </source>
</reference>
<keyword evidence="7 10" id="KW-0786">Thiamine pyrophosphate</keyword>
<dbReference type="PANTHER" id="PTHR18968">
    <property type="entry name" value="THIAMINE PYROPHOSPHATE ENZYMES"/>
    <property type="match status" value="1"/>
</dbReference>
<evidence type="ECO:0000256" key="9">
    <source>
        <dbReference type="ARBA" id="ARBA00048670"/>
    </source>
</evidence>
<evidence type="ECO:0000256" key="4">
    <source>
        <dbReference type="ARBA" id="ARBA00013145"/>
    </source>
</evidence>
<feature type="domain" description="Thiamine pyrophosphate enzyme N-terminal TPP-binding" evidence="14">
    <location>
        <begin position="11"/>
        <end position="121"/>
    </location>
</feature>
<dbReference type="EMBL" id="JNFP01000005">
    <property type="protein sequence ID" value="KIA65847.1"/>
    <property type="molecule type" value="Genomic_DNA"/>
</dbReference>
<feature type="domain" description="Thiamine pyrophosphate enzyme central" evidence="12">
    <location>
        <begin position="252"/>
        <end position="355"/>
    </location>
</feature>
<evidence type="ECO:0000256" key="10">
    <source>
        <dbReference type="RuleBase" id="RU362132"/>
    </source>
</evidence>
<evidence type="ECO:0000256" key="7">
    <source>
        <dbReference type="ARBA" id="ARBA00023052"/>
    </source>
</evidence>
<comment type="catalytic activity">
    <reaction evidence="9">
        <text>2 pyruvate + H(+) = (2S)-2-acetolactate + CO2</text>
        <dbReference type="Rhea" id="RHEA:25249"/>
        <dbReference type="ChEBI" id="CHEBI:15361"/>
        <dbReference type="ChEBI" id="CHEBI:15378"/>
        <dbReference type="ChEBI" id="CHEBI:16526"/>
        <dbReference type="ChEBI" id="CHEBI:58476"/>
        <dbReference type="EC" id="2.2.1.6"/>
    </reaction>
</comment>
<gene>
    <name evidence="15" type="ORF">FG87_05115</name>
</gene>
<dbReference type="SUPFAM" id="SSF52518">
    <property type="entry name" value="Thiamin diphosphate-binding fold (THDP-binding)"/>
    <property type="match status" value="2"/>
</dbReference>